<dbReference type="InterPro" id="IPR018227">
    <property type="entry name" value="Amino_acid_transport_2"/>
</dbReference>
<feature type="transmembrane region" description="Helical" evidence="8">
    <location>
        <begin position="277"/>
        <end position="300"/>
    </location>
</feature>
<feature type="transmembrane region" description="Helical" evidence="8">
    <location>
        <begin position="170"/>
        <end position="202"/>
    </location>
</feature>
<comment type="caution">
    <text evidence="9">The sequence shown here is derived from an EMBL/GenBank/DDBJ whole genome shotgun (WGS) entry which is preliminary data.</text>
</comment>
<evidence type="ECO:0000256" key="1">
    <source>
        <dbReference type="ARBA" id="ARBA00004429"/>
    </source>
</evidence>
<feature type="transmembrane region" description="Helical" evidence="8">
    <location>
        <begin position="128"/>
        <end position="149"/>
    </location>
</feature>
<name>A0A371EHF1_MUCPR</name>
<keyword evidence="5 8" id="KW-0812">Transmembrane</keyword>
<proteinExistence type="predicted"/>
<keyword evidence="3" id="KW-1003">Cell membrane</keyword>
<feature type="transmembrane region" description="Helical" evidence="8">
    <location>
        <begin position="356"/>
        <end position="378"/>
    </location>
</feature>
<keyword evidence="4" id="KW-0997">Cell inner membrane</keyword>
<feature type="transmembrane region" description="Helical" evidence="8">
    <location>
        <begin position="95"/>
        <end position="116"/>
    </location>
</feature>
<evidence type="ECO:0000256" key="3">
    <source>
        <dbReference type="ARBA" id="ARBA00022475"/>
    </source>
</evidence>
<feature type="non-terminal residue" evidence="9">
    <location>
        <position position="1"/>
    </location>
</feature>
<evidence type="ECO:0000256" key="6">
    <source>
        <dbReference type="ARBA" id="ARBA00022989"/>
    </source>
</evidence>
<keyword evidence="10" id="KW-1185">Reference proteome</keyword>
<dbReference type="Proteomes" id="UP000257109">
    <property type="component" value="Unassembled WGS sequence"/>
</dbReference>
<evidence type="ECO:0000256" key="4">
    <source>
        <dbReference type="ARBA" id="ARBA00022519"/>
    </source>
</evidence>
<evidence type="ECO:0008006" key="11">
    <source>
        <dbReference type="Google" id="ProtNLM"/>
    </source>
</evidence>
<evidence type="ECO:0000256" key="5">
    <source>
        <dbReference type="ARBA" id="ARBA00022692"/>
    </source>
</evidence>
<feature type="transmembrane region" description="Helical" evidence="8">
    <location>
        <begin position="208"/>
        <end position="227"/>
    </location>
</feature>
<feature type="transmembrane region" description="Helical" evidence="8">
    <location>
        <begin position="480"/>
        <end position="498"/>
    </location>
</feature>
<sequence>MLLSQPLFRYNYKPLTCTKINGIVHFLGHRTHGQTSYKTTLAPMFITNGSNPPLTTNLAPCNAIVFPTPSAEDDANIVHPTKNEAPDGTSKGKSFWGAVGLIIGAAVGPGMLGLPALTIKSGPFPSTIIILVSWLYVISSIIIVAELCFDSMEEDGVEEVSFTSLATRTLGSGFGAFVAVVYSTLCFSLLVACVAGIGSIFSPWFPEFNGLVVHALFPLLVGILIVFFPFRTIDVANRLLCFLMFFSITGLVAVGISVTRVNIINSFAIASWKLTSILPIIPVAVLTLGFHVITPFICMVAGNTVDEARKAILIGGAVPLVMVLSWNWIVLGLVGTNNTPATSGDPISLLLSVNPSALSAVQGFAFSAMATSLIGYAVSLPKQLLDTLELVSGKTKAWDEHDSGRVGLATYSGRSCIGNSGKVCFTGSTNVTMVGSKMRSINEQTSGPIKVLVTLSLLGFSVLIASFFRSTFTRALDFAGVYANCFLFGIIPPLMAYMQQSKKKISLIKRLEINDSRWKWDPSTAFHYLHHFGNLALDILAMTRLRKSGILIVNIY</sequence>
<protein>
    <recommendedName>
        <fullName evidence="11">Tyrosine-specific transport protein</fullName>
    </recommendedName>
</protein>
<keyword evidence="7 8" id="KW-0472">Membrane</keyword>
<gene>
    <name evidence="9" type="ORF">CR513_56022</name>
</gene>
<dbReference type="Gene3D" id="1.20.1740.10">
    <property type="entry name" value="Amino acid/polyamine transporter I"/>
    <property type="match status" value="1"/>
</dbReference>
<keyword evidence="2" id="KW-0813">Transport</keyword>
<dbReference type="EMBL" id="QJKJ01013965">
    <property type="protein sequence ID" value="RDX65329.1"/>
    <property type="molecule type" value="Genomic_DNA"/>
</dbReference>
<feature type="transmembrane region" description="Helical" evidence="8">
    <location>
        <begin position="312"/>
        <end position="336"/>
    </location>
</feature>
<evidence type="ECO:0000313" key="9">
    <source>
        <dbReference type="EMBL" id="RDX65329.1"/>
    </source>
</evidence>
<evidence type="ECO:0000256" key="8">
    <source>
        <dbReference type="SAM" id="Phobius"/>
    </source>
</evidence>
<keyword evidence="6 8" id="KW-1133">Transmembrane helix</keyword>
<dbReference type="GO" id="GO:0003333">
    <property type="term" value="P:amino acid transmembrane transport"/>
    <property type="evidence" value="ECO:0007669"/>
    <property type="project" value="InterPro"/>
</dbReference>
<evidence type="ECO:0000256" key="2">
    <source>
        <dbReference type="ARBA" id="ARBA00022448"/>
    </source>
</evidence>
<accession>A0A371EHF1</accession>
<organism evidence="9 10">
    <name type="scientific">Mucuna pruriens</name>
    <name type="common">Velvet bean</name>
    <name type="synonym">Dolichos pruriens</name>
    <dbReference type="NCBI Taxonomy" id="157652"/>
    <lineage>
        <taxon>Eukaryota</taxon>
        <taxon>Viridiplantae</taxon>
        <taxon>Streptophyta</taxon>
        <taxon>Embryophyta</taxon>
        <taxon>Tracheophyta</taxon>
        <taxon>Spermatophyta</taxon>
        <taxon>Magnoliopsida</taxon>
        <taxon>eudicotyledons</taxon>
        <taxon>Gunneridae</taxon>
        <taxon>Pentapetalae</taxon>
        <taxon>rosids</taxon>
        <taxon>fabids</taxon>
        <taxon>Fabales</taxon>
        <taxon>Fabaceae</taxon>
        <taxon>Papilionoideae</taxon>
        <taxon>50 kb inversion clade</taxon>
        <taxon>NPAAA clade</taxon>
        <taxon>indigoferoid/millettioid clade</taxon>
        <taxon>Phaseoleae</taxon>
        <taxon>Mucuna</taxon>
    </lineage>
</organism>
<dbReference type="PANTHER" id="PTHR47715:SF1">
    <property type="entry name" value="TRYPTOPHAN_TYROSINE PERMEASE"/>
    <property type="match status" value="1"/>
</dbReference>
<evidence type="ECO:0000313" key="10">
    <source>
        <dbReference type="Proteomes" id="UP000257109"/>
    </source>
</evidence>
<dbReference type="OrthoDB" id="438545at2759"/>
<reference evidence="9" key="1">
    <citation type="submission" date="2018-05" db="EMBL/GenBank/DDBJ databases">
        <title>Draft genome of Mucuna pruriens seed.</title>
        <authorList>
            <person name="Nnadi N.E."/>
            <person name="Vos R."/>
            <person name="Hasami M.H."/>
            <person name="Devisetty U.K."/>
            <person name="Aguiy J.C."/>
        </authorList>
    </citation>
    <scope>NUCLEOTIDE SEQUENCE [LARGE SCALE GENOMIC DNA]</scope>
    <source>
        <strain evidence="9">JCA_2017</strain>
    </source>
</reference>
<dbReference type="PANTHER" id="PTHR47715">
    <property type="entry name" value="TRYPTOPHAN/TYROSINE PERMEASE"/>
    <property type="match status" value="1"/>
</dbReference>
<feature type="transmembrane region" description="Helical" evidence="8">
    <location>
        <begin position="447"/>
        <end position="468"/>
    </location>
</feature>
<dbReference type="Pfam" id="PF03222">
    <property type="entry name" value="Trp_Tyr_perm"/>
    <property type="match status" value="1"/>
</dbReference>
<dbReference type="GO" id="GO:0005886">
    <property type="term" value="C:plasma membrane"/>
    <property type="evidence" value="ECO:0007669"/>
    <property type="project" value="UniProtKB-SubCell"/>
</dbReference>
<feature type="transmembrane region" description="Helical" evidence="8">
    <location>
        <begin position="239"/>
        <end position="257"/>
    </location>
</feature>
<dbReference type="AlphaFoldDB" id="A0A371EHF1"/>
<evidence type="ECO:0000256" key="7">
    <source>
        <dbReference type="ARBA" id="ARBA00023136"/>
    </source>
</evidence>
<comment type="subcellular location">
    <subcellularLocation>
        <location evidence="1">Cell inner membrane</location>
        <topology evidence="1">Multi-pass membrane protein</topology>
    </subcellularLocation>
</comment>